<comment type="caution">
    <text evidence="2">The sequence shown here is derived from an EMBL/GenBank/DDBJ whole genome shotgun (WGS) entry which is preliminary data.</text>
</comment>
<dbReference type="AlphaFoldDB" id="A0A225W066"/>
<reference evidence="3" key="1">
    <citation type="submission" date="2017-03" db="EMBL/GenBank/DDBJ databases">
        <title>Phytopthora megakarya and P. palmivora, two closely related causual agents of cacao black pod achieved similar genome size and gene model numbers by different mechanisms.</title>
        <authorList>
            <person name="Ali S."/>
            <person name="Shao J."/>
            <person name="Larry D.J."/>
            <person name="Kronmiller B."/>
            <person name="Shen D."/>
            <person name="Strem M.D."/>
            <person name="Melnick R.L."/>
            <person name="Guiltinan M.J."/>
            <person name="Tyler B.M."/>
            <person name="Meinhardt L.W."/>
            <person name="Bailey B.A."/>
        </authorList>
    </citation>
    <scope>NUCLEOTIDE SEQUENCE [LARGE SCALE GENOMIC DNA]</scope>
    <source>
        <strain evidence="3">zdho120</strain>
    </source>
</reference>
<sequence length="182" mass="20581">MASPRRITWQIFVVLLTAIVSSKAAPLDQAKVMGEIPRLLIARSPDVGQKTAATTRFLRGTFADVTTDEMNNEERSYILNKFVHKPAINAALTISLWLKDSPAKVLSRFRQRGISMKENNLLPWLEYVLKYRAKVGYTSADDAYVIKTLKQVIPDIQLPILFQAMEKKATLRNFAKELKSVS</sequence>
<protein>
    <submittedName>
        <fullName evidence="2">RxLR effector protein</fullName>
    </submittedName>
</protein>
<feature type="signal peptide" evidence="1">
    <location>
        <begin position="1"/>
        <end position="24"/>
    </location>
</feature>
<organism evidence="2 3">
    <name type="scientific">Phytophthora megakarya</name>
    <dbReference type="NCBI Taxonomy" id="4795"/>
    <lineage>
        <taxon>Eukaryota</taxon>
        <taxon>Sar</taxon>
        <taxon>Stramenopiles</taxon>
        <taxon>Oomycota</taxon>
        <taxon>Peronosporomycetes</taxon>
        <taxon>Peronosporales</taxon>
        <taxon>Peronosporaceae</taxon>
        <taxon>Phytophthora</taxon>
    </lineage>
</organism>
<dbReference type="EMBL" id="NBNE01002393">
    <property type="protein sequence ID" value="OWZ10609.1"/>
    <property type="molecule type" value="Genomic_DNA"/>
</dbReference>
<evidence type="ECO:0000313" key="2">
    <source>
        <dbReference type="EMBL" id="OWZ10609.1"/>
    </source>
</evidence>
<feature type="chain" id="PRO_5013076034" evidence="1">
    <location>
        <begin position="25"/>
        <end position="182"/>
    </location>
</feature>
<keyword evidence="1" id="KW-0732">Signal</keyword>
<name>A0A225W066_9STRA</name>
<accession>A0A225W066</accession>
<evidence type="ECO:0000256" key="1">
    <source>
        <dbReference type="SAM" id="SignalP"/>
    </source>
</evidence>
<evidence type="ECO:0000313" key="3">
    <source>
        <dbReference type="Proteomes" id="UP000198211"/>
    </source>
</evidence>
<keyword evidence="3" id="KW-1185">Reference proteome</keyword>
<proteinExistence type="predicted"/>
<gene>
    <name evidence="2" type="ORF">PHMEG_00016518</name>
</gene>
<dbReference type="Proteomes" id="UP000198211">
    <property type="component" value="Unassembled WGS sequence"/>
</dbReference>